<dbReference type="OrthoDB" id="9411774at2759"/>
<evidence type="ECO:0000256" key="1">
    <source>
        <dbReference type="SAM" id="MobiDB-lite"/>
    </source>
</evidence>
<feature type="non-terminal residue" evidence="3">
    <location>
        <position position="221"/>
    </location>
</feature>
<keyword evidence="4" id="KW-1185">Reference proteome</keyword>
<dbReference type="InterPro" id="IPR036051">
    <property type="entry name" value="KRAB_dom_sf"/>
</dbReference>
<sequence length="221" mass="23785">VSAPGQEQEMHSEEKTALGATQESPTSPHSEGSAPGAHLEPPRDPGAHHHLSSGHSAQGASLVPAFPQVGNLGDQAAATVLRMVRPQIPNPVLLVTLMTWPIRLGMSLSSKSLSFREAAELEFLSVNYTQKWKGAALSQRALYQNIMLENCHSLGPLANENRMVHSQLPPKQDISEELKSSDRTLGVFYGVIPTGQEAGTANKEALENLEVQPSDEGTRLE</sequence>
<dbReference type="AlphaFoldDB" id="A0A212C9Z4"/>
<comment type="caution">
    <text evidence="3">The sequence shown here is derived from an EMBL/GenBank/DDBJ whole genome shotgun (WGS) entry which is preliminary data.</text>
</comment>
<organism evidence="3 4">
    <name type="scientific">Cervus elaphus hippelaphus</name>
    <name type="common">European red deer</name>
    <dbReference type="NCBI Taxonomy" id="46360"/>
    <lineage>
        <taxon>Eukaryota</taxon>
        <taxon>Metazoa</taxon>
        <taxon>Chordata</taxon>
        <taxon>Craniata</taxon>
        <taxon>Vertebrata</taxon>
        <taxon>Euteleostomi</taxon>
        <taxon>Mammalia</taxon>
        <taxon>Eutheria</taxon>
        <taxon>Laurasiatheria</taxon>
        <taxon>Artiodactyla</taxon>
        <taxon>Ruminantia</taxon>
        <taxon>Pecora</taxon>
        <taxon>Cervidae</taxon>
        <taxon>Cervinae</taxon>
        <taxon>Cervus</taxon>
    </lineage>
</organism>
<name>A0A212C9Z4_CEREH</name>
<evidence type="ECO:0000313" key="3">
    <source>
        <dbReference type="EMBL" id="OWK02806.1"/>
    </source>
</evidence>
<dbReference type="EMBL" id="MKHE01000024">
    <property type="protein sequence ID" value="OWK02806.1"/>
    <property type="molecule type" value="Genomic_DNA"/>
</dbReference>
<dbReference type="InterPro" id="IPR001909">
    <property type="entry name" value="KRAB"/>
</dbReference>
<gene>
    <name evidence="3" type="ORF">Celaphus_00010304</name>
</gene>
<feature type="non-terminal residue" evidence="3">
    <location>
        <position position="1"/>
    </location>
</feature>
<dbReference type="SUPFAM" id="SSF109640">
    <property type="entry name" value="KRAB domain (Kruppel-associated box)"/>
    <property type="match status" value="1"/>
</dbReference>
<dbReference type="GO" id="GO:0006355">
    <property type="term" value="P:regulation of DNA-templated transcription"/>
    <property type="evidence" value="ECO:0007669"/>
    <property type="project" value="InterPro"/>
</dbReference>
<accession>A0A212C9Z4</accession>
<protein>
    <submittedName>
        <fullName evidence="3">ZKSCAN7</fullName>
    </submittedName>
</protein>
<dbReference type="Proteomes" id="UP000242450">
    <property type="component" value="Chromosome 24"/>
</dbReference>
<feature type="compositionally biased region" description="Polar residues" evidence="1">
    <location>
        <begin position="19"/>
        <end position="30"/>
    </location>
</feature>
<feature type="domain" description="KRAB" evidence="2">
    <location>
        <begin position="125"/>
        <end position="154"/>
    </location>
</feature>
<proteinExistence type="predicted"/>
<evidence type="ECO:0000313" key="4">
    <source>
        <dbReference type="Proteomes" id="UP000242450"/>
    </source>
</evidence>
<dbReference type="Pfam" id="PF01352">
    <property type="entry name" value="KRAB"/>
    <property type="match status" value="1"/>
</dbReference>
<feature type="region of interest" description="Disordered" evidence="1">
    <location>
        <begin position="1"/>
        <end position="58"/>
    </location>
</feature>
<evidence type="ECO:0000259" key="2">
    <source>
        <dbReference type="Pfam" id="PF01352"/>
    </source>
</evidence>
<reference evidence="3 4" key="1">
    <citation type="journal article" date="2018" name="Mol. Genet. Genomics">
        <title>The red deer Cervus elaphus genome CerEla1.0: sequencing, annotating, genes, and chromosomes.</title>
        <authorList>
            <person name="Bana N.A."/>
            <person name="Nyiri A."/>
            <person name="Nagy J."/>
            <person name="Frank K."/>
            <person name="Nagy T."/>
            <person name="Steger V."/>
            <person name="Schiller M."/>
            <person name="Lakatos P."/>
            <person name="Sugar L."/>
            <person name="Horn P."/>
            <person name="Barta E."/>
            <person name="Orosz L."/>
        </authorList>
    </citation>
    <scope>NUCLEOTIDE SEQUENCE [LARGE SCALE GENOMIC DNA]</scope>
    <source>
        <strain evidence="3">Hungarian</strain>
    </source>
</reference>